<proteinExistence type="predicted"/>
<feature type="region of interest" description="Disordered" evidence="1">
    <location>
        <begin position="90"/>
        <end position="167"/>
    </location>
</feature>
<organism evidence="2">
    <name type="scientific">bioreactor metagenome</name>
    <dbReference type="NCBI Taxonomy" id="1076179"/>
    <lineage>
        <taxon>unclassified sequences</taxon>
        <taxon>metagenomes</taxon>
        <taxon>ecological metagenomes</taxon>
    </lineage>
</organism>
<protein>
    <submittedName>
        <fullName evidence="2">Uncharacterized protein</fullName>
    </submittedName>
</protein>
<dbReference type="EMBL" id="VSSQ01016015">
    <property type="protein sequence ID" value="MPM56951.1"/>
    <property type="molecule type" value="Genomic_DNA"/>
</dbReference>
<dbReference type="AlphaFoldDB" id="A0A645AXC0"/>
<feature type="region of interest" description="Disordered" evidence="1">
    <location>
        <begin position="1"/>
        <end position="21"/>
    </location>
</feature>
<feature type="compositionally biased region" description="Polar residues" evidence="1">
    <location>
        <begin position="100"/>
        <end position="122"/>
    </location>
</feature>
<sequence>MNGLAVDVHGVGTGETRRSREKPIPCDLAGALGGVTSEQVARPAGVAPQVVRSGRARRCGGLFQQRAQVGPLVAGMQCCLGRHAAHPGAGRAQRAMVDQNGGQAEATQFAESRETGSASSDDGNVGGDGRGHARGSPSLCLRRGSRSRQPKGSTQKWPGRWTTARGT</sequence>
<name>A0A645AXC0_9ZZZZ</name>
<accession>A0A645AXC0</accession>
<gene>
    <name evidence="2" type="ORF">SDC9_103768</name>
</gene>
<evidence type="ECO:0000313" key="2">
    <source>
        <dbReference type="EMBL" id="MPM56951.1"/>
    </source>
</evidence>
<reference evidence="2" key="1">
    <citation type="submission" date="2019-08" db="EMBL/GenBank/DDBJ databases">
        <authorList>
            <person name="Kucharzyk K."/>
            <person name="Murdoch R.W."/>
            <person name="Higgins S."/>
            <person name="Loffler F."/>
        </authorList>
    </citation>
    <scope>NUCLEOTIDE SEQUENCE</scope>
</reference>
<comment type="caution">
    <text evidence="2">The sequence shown here is derived from an EMBL/GenBank/DDBJ whole genome shotgun (WGS) entry which is preliminary data.</text>
</comment>
<evidence type="ECO:0000256" key="1">
    <source>
        <dbReference type="SAM" id="MobiDB-lite"/>
    </source>
</evidence>